<evidence type="ECO:0000259" key="3">
    <source>
        <dbReference type="PROSITE" id="PS50011"/>
    </source>
</evidence>
<dbReference type="Pfam" id="PF08238">
    <property type="entry name" value="Sel1"/>
    <property type="match status" value="11"/>
</dbReference>
<protein>
    <recommendedName>
        <fullName evidence="3">Protein kinase domain-containing protein</fullName>
    </recommendedName>
</protein>
<dbReference type="SMART" id="SM00671">
    <property type="entry name" value="SEL1"/>
    <property type="match status" value="11"/>
</dbReference>
<dbReference type="Gene3D" id="1.25.40.10">
    <property type="entry name" value="Tetratricopeptide repeat domain"/>
    <property type="match status" value="2"/>
</dbReference>
<evidence type="ECO:0000313" key="5">
    <source>
        <dbReference type="Proteomes" id="UP001470230"/>
    </source>
</evidence>
<sequence>MNSIPLEINNYVLLQKIGNSSFTELYTVKEKTSGEVYAAKIALKTCDDSISFNTKITNEMTKMKQLGHASILQFIGYSPIDFHNENKPVIISQFMPNKSLHELLTKNITSNCWNDTKKLINIYGIASAMSFLHSHDIIHGYLYPTNILMDYHMFPKVTDFQPFNLHFSNQNTIDTQTSVYIAPELCGNSNHSKAGDVYAFGMVIYEILTNEKPFQNLNFLEILTKVASGNRPEITRAINDSYKNLIEKCWSQNPDDRPTFDIITKLLRMDQSFITDSIDKTEYENYINYIDEYQSVYEKSQKSISIEDFTSRKMKIFGTAPLDLNQNDISDHKTPNDHLEPQTQDDNKKDDQHDSLNQETKKNEPSILFEKENTNNQTNSVSLFEHPTENKQTKPTTSKTDELFSSLNQPKQEKNNKPAYLLEPPNQSKPAYLNEPVKPEQKDSIAVPQSPYQGFQIAPPYQNMPNDFPPSPYENMSKDSHTPTNEKIECNTSPNENIASDFPASPYQNSPAGFPESPYKNMSADIFESEGLKEESNQNENDISTMKITFNPLSPLDSLNKYSAYRVEPDVDKNLSTFLKLYDSGRNNRNEAMNFLKSSLQSGSTKAMNTFGALLYKGQDFLVNKEEAARHFKMSFENGDLDGMFNYACVLFNGEGVPENKEEAIHYIEVLAVEKKHLYAMNKYGSFLEKGIGLPQDRQRGLYYIKTAAESGCPDAMYNYAICLKNGHGIPVNEREAYRYGKMAADHGYIPAFMLCGAYLFRGVGVAVNKKGAMACMKVAADNGIPQAMMAYSSMLLGTLNLEKLIFSPDSIMPTFDESLRYLKMAADNGNVKAMSLYAKYLCEQKSNPLNARIAAYYYKMAADQGGDSEKLQYAAILNAGKLVPLDKKEASRYFKMSADRGNVIAMSDYATMLRLGDGIQPDKKEAAKYYRNAAMKGNIPAMNFYGLMSLNGEIECDKSEAVQFLTTAANTGFGKAIYNLGMAKYRGHGTEQNKEEAIELFKKAADKGVKEAADSLKSLGIKNESNCSIF</sequence>
<evidence type="ECO:0000256" key="2">
    <source>
        <dbReference type="SAM" id="MobiDB-lite"/>
    </source>
</evidence>
<dbReference type="PANTHER" id="PTHR11102">
    <property type="entry name" value="SEL-1-LIKE PROTEIN"/>
    <property type="match status" value="1"/>
</dbReference>
<evidence type="ECO:0000313" key="4">
    <source>
        <dbReference type="EMBL" id="KAK8843878.1"/>
    </source>
</evidence>
<comment type="caution">
    <text evidence="4">The sequence shown here is derived from an EMBL/GenBank/DDBJ whole genome shotgun (WGS) entry which is preliminary data.</text>
</comment>
<dbReference type="Gene3D" id="1.10.510.10">
    <property type="entry name" value="Transferase(Phosphotransferase) domain 1"/>
    <property type="match status" value="1"/>
</dbReference>
<dbReference type="EMBL" id="JAPFFF010000034">
    <property type="protein sequence ID" value="KAK8843878.1"/>
    <property type="molecule type" value="Genomic_DNA"/>
</dbReference>
<reference evidence="4 5" key="1">
    <citation type="submission" date="2024-04" db="EMBL/GenBank/DDBJ databases">
        <title>Tritrichomonas musculus Genome.</title>
        <authorList>
            <person name="Alves-Ferreira E."/>
            <person name="Grigg M."/>
            <person name="Lorenzi H."/>
            <person name="Galac M."/>
        </authorList>
    </citation>
    <scope>NUCLEOTIDE SEQUENCE [LARGE SCALE GENOMIC DNA]</scope>
    <source>
        <strain evidence="4 5">EAF2021</strain>
    </source>
</reference>
<dbReference type="Proteomes" id="UP001470230">
    <property type="component" value="Unassembled WGS sequence"/>
</dbReference>
<evidence type="ECO:0000256" key="1">
    <source>
        <dbReference type="ARBA" id="ARBA00038101"/>
    </source>
</evidence>
<dbReference type="InterPro" id="IPR011990">
    <property type="entry name" value="TPR-like_helical_dom_sf"/>
</dbReference>
<feature type="compositionally biased region" description="Basic and acidic residues" evidence="2">
    <location>
        <begin position="329"/>
        <end position="373"/>
    </location>
</feature>
<dbReference type="SUPFAM" id="SSF81901">
    <property type="entry name" value="HCP-like"/>
    <property type="match status" value="2"/>
</dbReference>
<comment type="similarity">
    <text evidence="1">Belongs to the sel-1 family.</text>
</comment>
<dbReference type="InterPro" id="IPR050767">
    <property type="entry name" value="Sel1_AlgK"/>
</dbReference>
<dbReference type="InterPro" id="IPR006597">
    <property type="entry name" value="Sel1-like"/>
</dbReference>
<dbReference type="SUPFAM" id="SSF56112">
    <property type="entry name" value="Protein kinase-like (PK-like)"/>
    <property type="match status" value="1"/>
</dbReference>
<dbReference type="InterPro" id="IPR001245">
    <property type="entry name" value="Ser-Thr/Tyr_kinase_cat_dom"/>
</dbReference>
<gene>
    <name evidence="4" type="ORF">M9Y10_024956</name>
</gene>
<dbReference type="PANTHER" id="PTHR11102:SF160">
    <property type="entry name" value="ERAD-ASSOCIATED E3 UBIQUITIN-PROTEIN LIGASE COMPONENT HRD3"/>
    <property type="match status" value="1"/>
</dbReference>
<dbReference type="InterPro" id="IPR011009">
    <property type="entry name" value="Kinase-like_dom_sf"/>
</dbReference>
<proteinExistence type="inferred from homology"/>
<accession>A0ABR2HBN7</accession>
<keyword evidence="5" id="KW-1185">Reference proteome</keyword>
<name>A0ABR2HBN7_9EUKA</name>
<dbReference type="InterPro" id="IPR000719">
    <property type="entry name" value="Prot_kinase_dom"/>
</dbReference>
<dbReference type="PROSITE" id="PS50011">
    <property type="entry name" value="PROTEIN_KINASE_DOM"/>
    <property type="match status" value="1"/>
</dbReference>
<organism evidence="4 5">
    <name type="scientific">Tritrichomonas musculus</name>
    <dbReference type="NCBI Taxonomy" id="1915356"/>
    <lineage>
        <taxon>Eukaryota</taxon>
        <taxon>Metamonada</taxon>
        <taxon>Parabasalia</taxon>
        <taxon>Tritrichomonadida</taxon>
        <taxon>Tritrichomonadidae</taxon>
        <taxon>Tritrichomonas</taxon>
    </lineage>
</organism>
<feature type="domain" description="Protein kinase" evidence="3">
    <location>
        <begin position="11"/>
        <end position="274"/>
    </location>
</feature>
<feature type="region of interest" description="Disordered" evidence="2">
    <location>
        <begin position="323"/>
        <end position="401"/>
    </location>
</feature>
<dbReference type="Pfam" id="PF07714">
    <property type="entry name" value="PK_Tyr_Ser-Thr"/>
    <property type="match status" value="1"/>
</dbReference>